<keyword evidence="2" id="KW-1185">Reference proteome</keyword>
<name>A0A9N8W7J1_9GLOM</name>
<accession>A0A9N8W7J1</accession>
<reference evidence="1" key="1">
    <citation type="submission" date="2021-06" db="EMBL/GenBank/DDBJ databases">
        <authorList>
            <person name="Kallberg Y."/>
            <person name="Tangrot J."/>
            <person name="Rosling A."/>
        </authorList>
    </citation>
    <scope>NUCLEOTIDE SEQUENCE</scope>
    <source>
        <strain evidence="1">FL130A</strain>
    </source>
</reference>
<dbReference type="InterPro" id="IPR027417">
    <property type="entry name" value="P-loop_NTPase"/>
</dbReference>
<dbReference type="EMBL" id="CAJVPS010000356">
    <property type="protein sequence ID" value="CAG8480041.1"/>
    <property type="molecule type" value="Genomic_DNA"/>
</dbReference>
<gene>
    <name evidence="1" type="ORF">ALEPTO_LOCUS2442</name>
</gene>
<protein>
    <submittedName>
        <fullName evidence="1">8764_t:CDS:1</fullName>
    </submittedName>
</protein>
<comment type="caution">
    <text evidence="1">The sequence shown here is derived from an EMBL/GenBank/DDBJ whole genome shotgun (WGS) entry which is preliminary data.</text>
</comment>
<dbReference type="Gene3D" id="3.40.50.300">
    <property type="entry name" value="P-loop containing nucleotide triphosphate hydrolases"/>
    <property type="match status" value="1"/>
</dbReference>
<dbReference type="AlphaFoldDB" id="A0A9N8W7J1"/>
<evidence type="ECO:0000313" key="2">
    <source>
        <dbReference type="Proteomes" id="UP000789508"/>
    </source>
</evidence>
<evidence type="ECO:0000313" key="1">
    <source>
        <dbReference type="EMBL" id="CAG8480041.1"/>
    </source>
</evidence>
<dbReference type="Proteomes" id="UP000789508">
    <property type="component" value="Unassembled WGS sequence"/>
</dbReference>
<dbReference type="SUPFAM" id="SSF52540">
    <property type="entry name" value="P-loop containing nucleoside triphosphate hydrolases"/>
    <property type="match status" value="1"/>
</dbReference>
<organism evidence="1 2">
    <name type="scientific">Ambispora leptoticha</name>
    <dbReference type="NCBI Taxonomy" id="144679"/>
    <lineage>
        <taxon>Eukaryota</taxon>
        <taxon>Fungi</taxon>
        <taxon>Fungi incertae sedis</taxon>
        <taxon>Mucoromycota</taxon>
        <taxon>Glomeromycotina</taxon>
        <taxon>Glomeromycetes</taxon>
        <taxon>Archaeosporales</taxon>
        <taxon>Ambisporaceae</taxon>
        <taxon>Ambispora</taxon>
    </lineage>
</organism>
<proteinExistence type="predicted"/>
<dbReference type="OrthoDB" id="2368977at2759"/>
<sequence>MSLRVTILAVGKTGLGKSYTATLFGCDAKVAHDINSRTKNVTIHQCGEYEYIDTPGFDDETFINIIATMQKKNVNKLHTLFWFVGESYKTTDTLQNQAKFIEALAKDNTNNVWENVIVIYKGTYNTFNKDVIQGAIEEDKKNSVPILPVFLYDEFPLNSPIRKQSDEELRELGIYKEEELRNMYKKIIKEKRHKDHPIRIVFNDEICTKCGLRTDRRFAGKFPCHTKETIIRDAEPRYTEHYHNGVLETEYDKEWEILWEIPKINLVDGLGETPLAAPSMQNTTLLNPMEICYLIELMMNYKTF</sequence>